<dbReference type="GO" id="GO:0055085">
    <property type="term" value="P:transmembrane transport"/>
    <property type="evidence" value="ECO:0007669"/>
    <property type="project" value="InterPro"/>
</dbReference>
<comment type="caution">
    <text evidence="9">The sequence shown here is derived from an EMBL/GenBank/DDBJ whole genome shotgun (WGS) entry which is preliminary data.</text>
</comment>
<protein>
    <submittedName>
        <fullName evidence="9">Putative oligopeptide ABC transporter, permease protein AppB</fullName>
    </submittedName>
</protein>
<evidence type="ECO:0000259" key="8">
    <source>
        <dbReference type="PROSITE" id="PS50928"/>
    </source>
</evidence>
<evidence type="ECO:0000256" key="2">
    <source>
        <dbReference type="ARBA" id="ARBA00022448"/>
    </source>
</evidence>
<keyword evidence="3" id="KW-1003">Cell membrane</keyword>
<dbReference type="Pfam" id="PF00528">
    <property type="entry name" value="BPD_transp_1"/>
    <property type="match status" value="1"/>
</dbReference>
<dbReference type="SUPFAM" id="SSF161098">
    <property type="entry name" value="MetI-like"/>
    <property type="match status" value="1"/>
</dbReference>
<dbReference type="InterPro" id="IPR045621">
    <property type="entry name" value="BPD_transp_1_N"/>
</dbReference>
<feature type="transmembrane region" description="Helical" evidence="7">
    <location>
        <begin position="184"/>
        <end position="206"/>
    </location>
</feature>
<evidence type="ECO:0000256" key="7">
    <source>
        <dbReference type="RuleBase" id="RU363032"/>
    </source>
</evidence>
<dbReference type="STRING" id="157687.HMPREF3180_00497"/>
<dbReference type="Proteomes" id="UP000070483">
    <property type="component" value="Unassembled WGS sequence"/>
</dbReference>
<feature type="transmembrane region" description="Helical" evidence="7">
    <location>
        <begin position="9"/>
        <end position="27"/>
    </location>
</feature>
<keyword evidence="5 7" id="KW-1133">Transmembrane helix</keyword>
<keyword evidence="2 7" id="KW-0813">Transport</keyword>
<evidence type="ECO:0000256" key="1">
    <source>
        <dbReference type="ARBA" id="ARBA00004651"/>
    </source>
</evidence>
<accession>A0A134AN35</accession>
<sequence length="320" mass="35900">MWKTVLRRILVMIPQLFILSVLIFILAKLMPGDPFTGLITPQTDPAALEELRRKAGLLDPWHIQYVRWLKNAVSGNLGMSYTYNVPVKTLIGERAVNTFILSLLSLILTYCIAIPLGMLAGRYQNSMLDKCVTFYNYVSYAIPTFVLSLIMIWFFGYTLGWFPTTGSVTAGLHTGTFGQILDRIYHIILPAITYALLGTTWIVQYLRNEVIDAKNLDYVKTAKSKGVPENKVYSRHIFRNSILPIAAFFGYSITGLLGGSIFIEKIFSYPGMGGLFVNSIITRDYSVVTALILLFGFLTLLGSLLSDIILSIVDPRIRIE</sequence>
<keyword evidence="6 7" id="KW-0472">Membrane</keyword>
<dbReference type="PATRIC" id="fig|157687.3.peg.498"/>
<comment type="subcellular location">
    <subcellularLocation>
        <location evidence="1 7">Cell membrane</location>
        <topology evidence="1 7">Multi-pass membrane protein</topology>
    </subcellularLocation>
</comment>
<organism evidence="9 10">
    <name type="scientific">Leptotrichia wadei</name>
    <dbReference type="NCBI Taxonomy" id="157687"/>
    <lineage>
        <taxon>Bacteria</taxon>
        <taxon>Fusobacteriati</taxon>
        <taxon>Fusobacteriota</taxon>
        <taxon>Fusobacteriia</taxon>
        <taxon>Fusobacteriales</taxon>
        <taxon>Leptotrichiaceae</taxon>
        <taxon>Leptotrichia</taxon>
    </lineage>
</organism>
<dbReference type="PANTHER" id="PTHR30465">
    <property type="entry name" value="INNER MEMBRANE ABC TRANSPORTER"/>
    <property type="match status" value="1"/>
</dbReference>
<dbReference type="PROSITE" id="PS50928">
    <property type="entry name" value="ABC_TM1"/>
    <property type="match status" value="1"/>
</dbReference>
<dbReference type="PANTHER" id="PTHR30465:SF0">
    <property type="entry name" value="OLIGOPEPTIDE TRANSPORT SYSTEM PERMEASE PROTEIN APPB"/>
    <property type="match status" value="1"/>
</dbReference>
<comment type="similarity">
    <text evidence="7">Belongs to the binding-protein-dependent transport system permease family.</text>
</comment>
<dbReference type="CDD" id="cd06261">
    <property type="entry name" value="TM_PBP2"/>
    <property type="match status" value="1"/>
</dbReference>
<feature type="transmembrane region" description="Helical" evidence="7">
    <location>
        <begin position="132"/>
        <end position="155"/>
    </location>
</feature>
<feature type="transmembrane region" description="Helical" evidence="7">
    <location>
        <begin position="242"/>
        <end position="267"/>
    </location>
</feature>
<dbReference type="RefSeq" id="WP_060917435.1">
    <property type="nucleotide sequence ID" value="NZ_KQ960026.1"/>
</dbReference>
<dbReference type="NCBIfam" id="NF045472">
    <property type="entry name" value="Opp4B"/>
    <property type="match status" value="1"/>
</dbReference>
<keyword evidence="4 7" id="KW-0812">Transmembrane</keyword>
<dbReference type="Pfam" id="PF19300">
    <property type="entry name" value="BPD_transp_1_N"/>
    <property type="match status" value="1"/>
</dbReference>
<evidence type="ECO:0000313" key="10">
    <source>
        <dbReference type="Proteomes" id="UP000070483"/>
    </source>
</evidence>
<feature type="domain" description="ABC transmembrane type-1" evidence="8">
    <location>
        <begin position="95"/>
        <end position="306"/>
    </location>
</feature>
<evidence type="ECO:0000313" key="9">
    <source>
        <dbReference type="EMBL" id="KXB69093.1"/>
    </source>
</evidence>
<reference evidence="10" key="1">
    <citation type="submission" date="2016-01" db="EMBL/GenBank/DDBJ databases">
        <authorList>
            <person name="Mitreva M."/>
            <person name="Pepin K.H."/>
            <person name="Mihindukulasuriya K.A."/>
            <person name="Fulton R."/>
            <person name="Fronick C."/>
            <person name="O'Laughlin M."/>
            <person name="Miner T."/>
            <person name="Herter B."/>
            <person name="Rosa B.A."/>
            <person name="Cordes M."/>
            <person name="Tomlinson C."/>
            <person name="Wollam A."/>
            <person name="Palsikar V.B."/>
            <person name="Mardis E.R."/>
            <person name="Wilson R.K."/>
        </authorList>
    </citation>
    <scope>NUCLEOTIDE SEQUENCE [LARGE SCALE GENOMIC DNA]</scope>
    <source>
        <strain evidence="10">KA00185</strain>
    </source>
</reference>
<keyword evidence="10" id="KW-1185">Reference proteome</keyword>
<dbReference type="Gene3D" id="1.10.3720.10">
    <property type="entry name" value="MetI-like"/>
    <property type="match status" value="1"/>
</dbReference>
<name>A0A134AN35_9FUSO</name>
<evidence type="ECO:0000256" key="5">
    <source>
        <dbReference type="ARBA" id="ARBA00022989"/>
    </source>
</evidence>
<dbReference type="AlphaFoldDB" id="A0A134AN35"/>
<feature type="transmembrane region" description="Helical" evidence="7">
    <location>
        <begin position="287"/>
        <end position="313"/>
    </location>
</feature>
<dbReference type="EMBL" id="LSDD01000034">
    <property type="protein sequence ID" value="KXB69093.1"/>
    <property type="molecule type" value="Genomic_DNA"/>
</dbReference>
<feature type="transmembrane region" description="Helical" evidence="7">
    <location>
        <begin position="99"/>
        <end position="120"/>
    </location>
</feature>
<dbReference type="InterPro" id="IPR000515">
    <property type="entry name" value="MetI-like"/>
</dbReference>
<evidence type="ECO:0000256" key="4">
    <source>
        <dbReference type="ARBA" id="ARBA00022692"/>
    </source>
</evidence>
<dbReference type="InterPro" id="IPR035906">
    <property type="entry name" value="MetI-like_sf"/>
</dbReference>
<dbReference type="GO" id="GO:0005886">
    <property type="term" value="C:plasma membrane"/>
    <property type="evidence" value="ECO:0007669"/>
    <property type="project" value="UniProtKB-SubCell"/>
</dbReference>
<evidence type="ECO:0000256" key="3">
    <source>
        <dbReference type="ARBA" id="ARBA00022475"/>
    </source>
</evidence>
<gene>
    <name evidence="9" type="ORF">HMPREF3180_00497</name>
</gene>
<evidence type="ECO:0000256" key="6">
    <source>
        <dbReference type="ARBA" id="ARBA00023136"/>
    </source>
</evidence>
<proteinExistence type="inferred from homology"/>
<dbReference type="OrthoDB" id="9773683at2"/>